<evidence type="ECO:0000256" key="6">
    <source>
        <dbReference type="HAMAP-Rule" id="MF_01400"/>
    </source>
</evidence>
<sequence>MSDPTRALWTRDKRPNKVEKTDAEWKAQLTPEQFHVARKAGTERAFTGPNWDQKADGTYKCVCCGQKLFAAETKYDSGTGWPSFYAPIEDDAVEYHADKSLFSTRTEVVCSNCDAHLGHVFPDGPAPTGLRYCMNGLAMDFDRKED</sequence>
<dbReference type="PANTHER" id="PTHR10173">
    <property type="entry name" value="METHIONINE SULFOXIDE REDUCTASE"/>
    <property type="match status" value="1"/>
</dbReference>
<keyword evidence="3 6" id="KW-0862">Zinc</keyword>
<comment type="caution">
    <text evidence="8">The sequence shown here is derived from an EMBL/GenBank/DDBJ whole genome shotgun (WGS) entry which is preliminary data.</text>
</comment>
<gene>
    <name evidence="6 8" type="primary">msrB</name>
    <name evidence="8" type="ORF">GTQ45_06195</name>
</gene>
<comment type="similarity">
    <text evidence="1 6">Belongs to the MsrB Met sulfoxide reductase family.</text>
</comment>
<organism evidence="8 9">
    <name type="scientific">Pyruvatibacter mobilis</name>
    <dbReference type="NCBI Taxonomy" id="1712261"/>
    <lineage>
        <taxon>Bacteria</taxon>
        <taxon>Pseudomonadati</taxon>
        <taxon>Pseudomonadota</taxon>
        <taxon>Alphaproteobacteria</taxon>
        <taxon>Hyphomicrobiales</taxon>
        <taxon>Parvibaculaceae</taxon>
        <taxon>Pyruvatibacter</taxon>
    </lineage>
</organism>
<dbReference type="GO" id="GO:0030091">
    <property type="term" value="P:protein repair"/>
    <property type="evidence" value="ECO:0007669"/>
    <property type="project" value="InterPro"/>
</dbReference>
<dbReference type="InterPro" id="IPR002579">
    <property type="entry name" value="Met_Sox_Rdtase_MsrB_dom"/>
</dbReference>
<dbReference type="SUPFAM" id="SSF51316">
    <property type="entry name" value="Mss4-like"/>
    <property type="match status" value="1"/>
</dbReference>
<feature type="active site" description="Nucleophile" evidence="6">
    <location>
        <position position="133"/>
    </location>
</feature>
<feature type="binding site" evidence="6">
    <location>
        <position position="61"/>
    </location>
    <ligand>
        <name>Zn(2+)</name>
        <dbReference type="ChEBI" id="CHEBI:29105"/>
    </ligand>
</feature>
<dbReference type="InterPro" id="IPR011057">
    <property type="entry name" value="Mss4-like_sf"/>
</dbReference>
<dbReference type="RefSeq" id="WP_160587327.1">
    <property type="nucleotide sequence ID" value="NZ_BMHN01000001.1"/>
</dbReference>
<dbReference type="Pfam" id="PF01641">
    <property type="entry name" value="SelR"/>
    <property type="match status" value="1"/>
</dbReference>
<dbReference type="EMBL" id="WXYQ01000005">
    <property type="protein sequence ID" value="NBG95318.1"/>
    <property type="molecule type" value="Genomic_DNA"/>
</dbReference>
<keyword evidence="2 6" id="KW-0479">Metal-binding</keyword>
<comment type="catalytic activity">
    <reaction evidence="5 6">
        <text>L-methionyl-[protein] + [thioredoxin]-disulfide + H2O = L-methionyl-(R)-S-oxide-[protein] + [thioredoxin]-dithiol</text>
        <dbReference type="Rhea" id="RHEA:24164"/>
        <dbReference type="Rhea" id="RHEA-COMP:10698"/>
        <dbReference type="Rhea" id="RHEA-COMP:10700"/>
        <dbReference type="Rhea" id="RHEA-COMP:12313"/>
        <dbReference type="Rhea" id="RHEA-COMP:12314"/>
        <dbReference type="ChEBI" id="CHEBI:15377"/>
        <dbReference type="ChEBI" id="CHEBI:16044"/>
        <dbReference type="ChEBI" id="CHEBI:29950"/>
        <dbReference type="ChEBI" id="CHEBI:45764"/>
        <dbReference type="ChEBI" id="CHEBI:50058"/>
        <dbReference type="EC" id="1.8.4.12"/>
    </reaction>
</comment>
<name>A0A845QAI7_9HYPH</name>
<evidence type="ECO:0000256" key="2">
    <source>
        <dbReference type="ARBA" id="ARBA00022723"/>
    </source>
</evidence>
<keyword evidence="4 6" id="KW-0560">Oxidoreductase</keyword>
<dbReference type="GO" id="GO:0006979">
    <property type="term" value="P:response to oxidative stress"/>
    <property type="evidence" value="ECO:0007669"/>
    <property type="project" value="InterPro"/>
</dbReference>
<protein>
    <recommendedName>
        <fullName evidence="6">Peptide methionine sulfoxide reductase MsrB</fullName>
        <ecNumber evidence="6">1.8.4.12</ecNumber>
    </recommendedName>
    <alternativeName>
        <fullName evidence="6">Peptide-methionine (R)-S-oxide reductase</fullName>
    </alternativeName>
</protein>
<feature type="binding site" evidence="6">
    <location>
        <position position="113"/>
    </location>
    <ligand>
        <name>Zn(2+)</name>
        <dbReference type="ChEBI" id="CHEBI:29105"/>
    </ligand>
</feature>
<dbReference type="GO" id="GO:0005737">
    <property type="term" value="C:cytoplasm"/>
    <property type="evidence" value="ECO:0007669"/>
    <property type="project" value="TreeGrafter"/>
</dbReference>
<dbReference type="GO" id="GO:0033743">
    <property type="term" value="F:peptide-methionine (R)-S-oxide reductase activity"/>
    <property type="evidence" value="ECO:0007669"/>
    <property type="project" value="UniProtKB-UniRule"/>
</dbReference>
<dbReference type="AlphaFoldDB" id="A0A845QAI7"/>
<dbReference type="InterPro" id="IPR028427">
    <property type="entry name" value="Met_Sox_Rdtase_MsrB"/>
</dbReference>
<evidence type="ECO:0000259" key="7">
    <source>
        <dbReference type="PROSITE" id="PS51790"/>
    </source>
</evidence>
<feature type="binding site" evidence="6">
    <location>
        <position position="64"/>
    </location>
    <ligand>
        <name>Zn(2+)</name>
        <dbReference type="ChEBI" id="CHEBI:29105"/>
    </ligand>
</feature>
<reference evidence="8 9" key="1">
    <citation type="journal article" date="2016" name="Int. J. Syst. Evol. Microbiol.">
        <title>Pyruvatibacter mobilis gen. nov., sp. nov., a marine bacterium from the culture broth of Picochlorum sp. 122.</title>
        <authorList>
            <person name="Wang G."/>
            <person name="Tang M."/>
            <person name="Wu H."/>
            <person name="Dai S."/>
            <person name="Li T."/>
            <person name="Chen C."/>
            <person name="He H."/>
            <person name="Fan J."/>
            <person name="Xiang W."/>
            <person name="Li X."/>
        </authorList>
    </citation>
    <scope>NUCLEOTIDE SEQUENCE [LARGE SCALE GENOMIC DNA]</scope>
    <source>
        <strain evidence="8 9">GYP-11</strain>
    </source>
</reference>
<dbReference type="FunFam" id="2.170.150.20:FF:000001">
    <property type="entry name" value="Peptide methionine sulfoxide reductase MsrB"/>
    <property type="match status" value="1"/>
</dbReference>
<dbReference type="OrthoDB" id="9785497at2"/>
<dbReference type="EC" id="1.8.4.12" evidence="6"/>
<dbReference type="Gene3D" id="2.170.150.20">
    <property type="entry name" value="Peptide methionine sulfoxide reductase"/>
    <property type="match status" value="1"/>
</dbReference>
<accession>A0A845QAI7</accession>
<keyword evidence="9" id="KW-1185">Reference proteome</keyword>
<proteinExistence type="inferred from homology"/>
<dbReference type="NCBIfam" id="TIGR00357">
    <property type="entry name" value="peptide-methionine (R)-S-oxide reductase MsrB"/>
    <property type="match status" value="1"/>
</dbReference>
<evidence type="ECO:0000256" key="3">
    <source>
        <dbReference type="ARBA" id="ARBA00022833"/>
    </source>
</evidence>
<dbReference type="GO" id="GO:0008270">
    <property type="term" value="F:zinc ion binding"/>
    <property type="evidence" value="ECO:0007669"/>
    <property type="project" value="UniProtKB-UniRule"/>
</dbReference>
<feature type="domain" description="MsrB" evidence="7">
    <location>
        <begin position="22"/>
        <end position="144"/>
    </location>
</feature>
<evidence type="ECO:0000313" key="9">
    <source>
        <dbReference type="Proteomes" id="UP000470384"/>
    </source>
</evidence>
<dbReference type="GeneID" id="300655216"/>
<dbReference type="HAMAP" id="MF_01400">
    <property type="entry name" value="MsrB"/>
    <property type="match status" value="1"/>
</dbReference>
<dbReference type="Proteomes" id="UP000470384">
    <property type="component" value="Unassembled WGS sequence"/>
</dbReference>
<comment type="cofactor">
    <cofactor evidence="6">
        <name>Zn(2+)</name>
        <dbReference type="ChEBI" id="CHEBI:29105"/>
    </cofactor>
    <text evidence="6">Binds 1 zinc ion per subunit. The zinc ion is important for the structural integrity of the protein.</text>
</comment>
<feature type="binding site" evidence="6">
    <location>
        <position position="110"/>
    </location>
    <ligand>
        <name>Zn(2+)</name>
        <dbReference type="ChEBI" id="CHEBI:29105"/>
    </ligand>
</feature>
<evidence type="ECO:0000256" key="4">
    <source>
        <dbReference type="ARBA" id="ARBA00023002"/>
    </source>
</evidence>
<dbReference type="PROSITE" id="PS51790">
    <property type="entry name" value="MSRB"/>
    <property type="match status" value="1"/>
</dbReference>
<dbReference type="PANTHER" id="PTHR10173:SF52">
    <property type="entry name" value="METHIONINE-R-SULFOXIDE REDUCTASE B1"/>
    <property type="match status" value="1"/>
</dbReference>
<evidence type="ECO:0000313" key="8">
    <source>
        <dbReference type="EMBL" id="NBG95318.1"/>
    </source>
</evidence>
<evidence type="ECO:0000256" key="5">
    <source>
        <dbReference type="ARBA" id="ARBA00048488"/>
    </source>
</evidence>
<evidence type="ECO:0000256" key="1">
    <source>
        <dbReference type="ARBA" id="ARBA00007174"/>
    </source>
</evidence>